<evidence type="ECO:0000256" key="9">
    <source>
        <dbReference type="SAM" id="Coils"/>
    </source>
</evidence>
<comment type="caution">
    <text evidence="8">Lacks conserved residue(s) required for the propagation of feature annotation.</text>
</comment>
<organism evidence="13 14">
    <name type="scientific">Parnassius apollo</name>
    <name type="common">Apollo butterfly</name>
    <name type="synonym">Papilio apollo</name>
    <dbReference type="NCBI Taxonomy" id="110799"/>
    <lineage>
        <taxon>Eukaryota</taxon>
        <taxon>Metazoa</taxon>
        <taxon>Ecdysozoa</taxon>
        <taxon>Arthropoda</taxon>
        <taxon>Hexapoda</taxon>
        <taxon>Insecta</taxon>
        <taxon>Pterygota</taxon>
        <taxon>Neoptera</taxon>
        <taxon>Endopterygota</taxon>
        <taxon>Lepidoptera</taxon>
        <taxon>Glossata</taxon>
        <taxon>Ditrysia</taxon>
        <taxon>Papilionoidea</taxon>
        <taxon>Papilionidae</taxon>
        <taxon>Parnassiinae</taxon>
        <taxon>Parnassini</taxon>
        <taxon>Parnassius</taxon>
        <taxon>Parnassius</taxon>
    </lineage>
</organism>
<comment type="caution">
    <text evidence="13">The sequence shown here is derived from an EMBL/GenBank/DDBJ whole genome shotgun (WGS) entry which is preliminary data.</text>
</comment>
<keyword evidence="7" id="KW-1205">Fibrinolytic toxin</keyword>
<reference evidence="13" key="1">
    <citation type="submission" date="2021-04" db="EMBL/GenBank/DDBJ databases">
        <authorList>
            <person name="Tunstrom K."/>
        </authorList>
    </citation>
    <scope>NUCLEOTIDE SEQUENCE</scope>
</reference>
<dbReference type="InterPro" id="IPR000859">
    <property type="entry name" value="CUB_dom"/>
</dbReference>
<evidence type="ECO:0000256" key="8">
    <source>
        <dbReference type="PROSITE-ProRule" id="PRU00059"/>
    </source>
</evidence>
<dbReference type="GO" id="GO:0005576">
    <property type="term" value="C:extracellular region"/>
    <property type="evidence" value="ECO:0007669"/>
    <property type="project" value="UniProtKB-SubCell"/>
</dbReference>
<sequence length="1127" mass="128356">MDDEYVQFSPKASQYNKGPKKCPFKKSPEKLTFTGNFTPWHQQFYISKAEQRNSLRLDILNTVMKKTESKMSQQKAVENFPDDNPLYEDPKDLLVNRSAKPPRKKKMHANSYAGKEGKALLKEQKKKLSKKYEGLITALMDRCEENVVAISEKDAHIAKLKEKLKAVLEYNKLFASENDRLKCEHATLVKYAEECKRVIKEERERNVDLQSKCKNLQERVKQFEIPDKEHSEPSTAIPLVEVCMNCSSRQIVLNQARDHNSRLQKDMQALKDVLYRLNVQLSRYQEKLRSNAPTLSTDNKATNKYECLDSLITASLGHKRESGIEDSAAKKENHEESHTRLVDLSGLLSAQALAPLFDAYQENLQEKDNLILDYEKQFENMNKKSKQVISENKSLSDKVEALENELQHVRQSYKRIVVDKETADIEKATLTERAERAESKLKEVYELYEDKMAAMIRDYETVHREYFAVKNALEASAGKITQLDAMRARTVPADLHERRLDHCKRLLEELKHQYSMENERKTEQLKKLQDDFRSTEEKYNKICQEHEAVKEELRTALKNVRLYRRAAVIFRHRARTAAATATRVRRSVRTKRTNNEPLRHALYALDMIKNEIKTVKSRAYTSLEELERRIVEQEKRAAHAQAEYRRELERASLALEHKEGIIRSLIDKVADVEEVRLSQTNTHRLQGIVMDSSSESASAKDKEKKQSKAPVKLVPVSGGYFQEKERKGKTFLKMILITIGLSLALLSCGRAQNPNCDYSQYVQPNRVYYVYSPNYPGNYSAGVQCRWIMVCPIGYNCQLDCSEINLPESPSCYMDRLLLSRNGDPQLASAEYYCGRGTLNVKSNERRLSLGLISSNQSPGGRFYCELRARPATISPTRCRCGYKKLNRIVGGQETGVNEYPMMAGVIYVDLRSIKCGAVIISNRRVMSAAHCVIRKTARELGVVVGEHNVNVGDSPATQVFRVTNINIHPQYTEANYDYDVSILTVEREIVFSDRVGPVCLPFKFLTRDFTGAKLTVLGWGTLFPGGPTSSTLQKVDVDVISQPACRRSVPSVTPRQICTYTPGKDSCQDDSGGPLLYTDPSNGLLYSVGIVSYGAFCASGEPAVNARVTTLLRWILTTANDDYCRI</sequence>
<dbReference type="GO" id="GO:0004252">
    <property type="term" value="F:serine-type endopeptidase activity"/>
    <property type="evidence" value="ECO:0007669"/>
    <property type="project" value="InterPro"/>
</dbReference>
<dbReference type="SMART" id="SM00020">
    <property type="entry name" value="Tryp_SPc"/>
    <property type="match status" value="1"/>
</dbReference>
<feature type="coiled-coil region" evidence="9">
    <location>
        <begin position="192"/>
        <end position="219"/>
    </location>
</feature>
<keyword evidence="2" id="KW-0800">Toxin</keyword>
<dbReference type="PROSITE" id="PS50240">
    <property type="entry name" value="TRYPSIN_DOM"/>
    <property type="match status" value="1"/>
</dbReference>
<proteinExistence type="inferred from homology"/>
<feature type="domain" description="CUB" evidence="11">
    <location>
        <begin position="748"/>
        <end position="870"/>
    </location>
</feature>
<evidence type="ECO:0000256" key="4">
    <source>
        <dbReference type="ARBA" id="ARBA00023240"/>
    </source>
</evidence>
<gene>
    <name evidence="13" type="ORF">PAPOLLO_LOCUS24599</name>
</gene>
<evidence type="ECO:0000256" key="5">
    <source>
        <dbReference type="ARBA" id="ARBA00024195"/>
    </source>
</evidence>
<dbReference type="InterPro" id="IPR051487">
    <property type="entry name" value="Ser/Thr_Proteases_Immune/Dev"/>
</dbReference>
<evidence type="ECO:0000256" key="3">
    <source>
        <dbReference type="ARBA" id="ARBA00023157"/>
    </source>
</evidence>
<name>A0A8S3Y532_PARAO</name>
<dbReference type="GO" id="GO:0006508">
    <property type="term" value="P:proteolysis"/>
    <property type="evidence" value="ECO:0007669"/>
    <property type="project" value="InterPro"/>
</dbReference>
<comment type="function">
    <text evidence="6">Fibrinolytic activity; shows preferential cleavage of Arg-Gly bonds in all three fibrinogen chains. Contact with the caterpillars causes severe bleeding, due the anticoagulant effect of the protein.</text>
</comment>
<dbReference type="Proteomes" id="UP000691718">
    <property type="component" value="Unassembled WGS sequence"/>
</dbReference>
<dbReference type="AlphaFoldDB" id="A0A8S3Y532"/>
<feature type="coiled-coil region" evidence="9">
    <location>
        <begin position="253"/>
        <end position="287"/>
    </location>
</feature>
<dbReference type="OrthoDB" id="6622877at2759"/>
<dbReference type="InterPro" id="IPR018114">
    <property type="entry name" value="TRYPSIN_HIS"/>
</dbReference>
<dbReference type="PANTHER" id="PTHR24256">
    <property type="entry name" value="TRYPTASE-RELATED"/>
    <property type="match status" value="1"/>
</dbReference>
<dbReference type="CDD" id="cd00190">
    <property type="entry name" value="Tryp_SPc"/>
    <property type="match status" value="1"/>
</dbReference>
<dbReference type="Pfam" id="PF00089">
    <property type="entry name" value="Trypsin"/>
    <property type="match status" value="1"/>
</dbReference>
<feature type="region of interest" description="Disordered" evidence="10">
    <location>
        <begin position="1"/>
        <end position="23"/>
    </location>
</feature>
<dbReference type="CDD" id="cd00041">
    <property type="entry name" value="CUB"/>
    <property type="match status" value="1"/>
</dbReference>
<dbReference type="FunFam" id="2.40.10.10:FF:000068">
    <property type="entry name" value="transmembrane protease serine 2"/>
    <property type="match status" value="1"/>
</dbReference>
<accession>A0A8S3Y532</accession>
<evidence type="ECO:0000256" key="2">
    <source>
        <dbReference type="ARBA" id="ARBA00022656"/>
    </source>
</evidence>
<feature type="coiled-coil region" evidence="9">
    <location>
        <begin position="357"/>
        <end position="447"/>
    </location>
</feature>
<dbReference type="PROSITE" id="PS01180">
    <property type="entry name" value="CUB"/>
    <property type="match status" value="1"/>
</dbReference>
<evidence type="ECO:0000256" key="6">
    <source>
        <dbReference type="ARBA" id="ARBA00055534"/>
    </source>
</evidence>
<protein>
    <submittedName>
        <fullName evidence="13">(apollo) hypothetical protein</fullName>
    </submittedName>
</protein>
<dbReference type="EMBL" id="CAJQZP010001479">
    <property type="protein sequence ID" value="CAG5049798.1"/>
    <property type="molecule type" value="Genomic_DNA"/>
</dbReference>
<feature type="coiled-coil region" evidence="9">
    <location>
        <begin position="493"/>
        <end position="545"/>
    </location>
</feature>
<comment type="subcellular location">
    <subcellularLocation>
        <location evidence="1">Secreted</location>
        <location evidence="1">Extracellular space</location>
    </subcellularLocation>
</comment>
<keyword evidence="9" id="KW-0175">Coiled coil</keyword>
<feature type="domain" description="Peptidase S1" evidence="12">
    <location>
        <begin position="889"/>
        <end position="1121"/>
    </location>
</feature>
<feature type="region of interest" description="Disordered" evidence="10">
    <location>
        <begin position="689"/>
        <end position="708"/>
    </location>
</feature>
<evidence type="ECO:0000256" key="1">
    <source>
        <dbReference type="ARBA" id="ARBA00004239"/>
    </source>
</evidence>
<keyword evidence="14" id="KW-1185">Reference proteome</keyword>
<evidence type="ECO:0000313" key="14">
    <source>
        <dbReference type="Proteomes" id="UP000691718"/>
    </source>
</evidence>
<keyword evidence="3" id="KW-1015">Disulfide bond</keyword>
<comment type="similarity">
    <text evidence="5">Belongs to the peptidase S1 family. CLIP subfamily.</text>
</comment>
<feature type="coiled-coil region" evidence="9">
    <location>
        <begin position="616"/>
        <end position="650"/>
    </location>
</feature>
<evidence type="ECO:0000256" key="7">
    <source>
        <dbReference type="ARBA" id="ARBA00084094"/>
    </source>
</evidence>
<dbReference type="Pfam" id="PF00431">
    <property type="entry name" value="CUB"/>
    <property type="match status" value="1"/>
</dbReference>
<evidence type="ECO:0000313" key="13">
    <source>
        <dbReference type="EMBL" id="CAG5049798.1"/>
    </source>
</evidence>
<dbReference type="InterPro" id="IPR001254">
    <property type="entry name" value="Trypsin_dom"/>
</dbReference>
<evidence type="ECO:0000259" key="12">
    <source>
        <dbReference type="PROSITE" id="PS50240"/>
    </source>
</evidence>
<dbReference type="PROSITE" id="PS00134">
    <property type="entry name" value="TRYPSIN_HIS"/>
    <property type="match status" value="1"/>
</dbReference>
<dbReference type="GO" id="GO:0090729">
    <property type="term" value="F:toxin activity"/>
    <property type="evidence" value="ECO:0007669"/>
    <property type="project" value="UniProtKB-KW"/>
</dbReference>
<evidence type="ECO:0000256" key="10">
    <source>
        <dbReference type="SAM" id="MobiDB-lite"/>
    </source>
</evidence>
<evidence type="ECO:0000259" key="11">
    <source>
        <dbReference type="PROSITE" id="PS01180"/>
    </source>
</evidence>
<keyword evidence="4" id="KW-1199">Hemostasis impairing toxin</keyword>